<keyword evidence="13" id="KW-1185">Reference proteome</keyword>
<evidence type="ECO:0000256" key="3">
    <source>
        <dbReference type="ARBA" id="ARBA00022679"/>
    </source>
</evidence>
<reference evidence="12 13" key="1">
    <citation type="submission" date="2020-07" db="EMBL/GenBank/DDBJ databases">
        <title>Sequencing the genomes of 1000 actinobacteria strains.</title>
        <authorList>
            <person name="Klenk H.-P."/>
        </authorList>
    </citation>
    <scope>NUCLEOTIDE SEQUENCE [LARGE SCALE GENOMIC DNA]</scope>
    <source>
        <strain evidence="12 13">DSM 29531</strain>
    </source>
</reference>
<dbReference type="Gene3D" id="3.30.200.20">
    <property type="entry name" value="Phosphorylase Kinase, domain 1"/>
    <property type="match status" value="1"/>
</dbReference>
<dbReference type="AlphaFoldDB" id="A0A853DK19"/>
<comment type="caution">
    <text evidence="12">The sequence shown here is derived from an EMBL/GenBank/DDBJ whole genome shotgun (WGS) entry which is preliminary data.</text>
</comment>
<dbReference type="FunFam" id="1.10.510.10:FF:000021">
    <property type="entry name" value="Serine/threonine protein kinase"/>
    <property type="match status" value="1"/>
</dbReference>
<dbReference type="EMBL" id="JACCFW010000001">
    <property type="protein sequence ID" value="NYJ76373.1"/>
    <property type="molecule type" value="Genomic_DNA"/>
</dbReference>
<keyword evidence="10" id="KW-0812">Transmembrane</keyword>
<proteinExistence type="predicted"/>
<evidence type="ECO:0000313" key="12">
    <source>
        <dbReference type="EMBL" id="NYJ76373.1"/>
    </source>
</evidence>
<dbReference type="FunFam" id="3.30.200.20:FF:000035">
    <property type="entry name" value="Serine/threonine protein kinase Stk1"/>
    <property type="match status" value="1"/>
</dbReference>
<evidence type="ECO:0000256" key="1">
    <source>
        <dbReference type="ARBA" id="ARBA00012513"/>
    </source>
</evidence>
<keyword evidence="3" id="KW-0808">Transferase</keyword>
<dbReference type="InterPro" id="IPR011009">
    <property type="entry name" value="Kinase-like_dom_sf"/>
</dbReference>
<dbReference type="CDD" id="cd14014">
    <property type="entry name" value="STKc_PknB_like"/>
    <property type="match status" value="1"/>
</dbReference>
<keyword evidence="5 12" id="KW-0418">Kinase</keyword>
<sequence length="481" mass="50537">MSAGGGDTLGGRYTLTDKIAAGGMGEVWAATDAILGRTVAVKVLKGGLTDEIGFDQRFRTEARLAAALTHANIAAVYDYGEDEGSAYLVMEYVPGLPLSRIIADRAPMPAVDTVGLIAQTATALQSAHLNGLVHRDVKPANVLVTADGIVKLTDFGIARAVGSAAMTKAGEVMGTAQYLAPEAALGQETTPLSDVYALAVVTYEMLCGARPFNSDSPVALAMAHVNEQPPPMPDFVPPPVRAVVLAALEKDPQFRPDSAAEFARALQQSIVDSARMGFDPYSEPPRRGEWDPSPPAPHSPQGEGRRRRRDRKDPGPHSGPQGAAPFGPDEYPGQNFGDFGAPAHREPGNHGEHGAPSSGPQGTHGDPPRGHQLPGRRTTEHLPSGPGSTRVLPPGIAGDRGDQRETEGQPSGSRASGPSTTTSRTRRYAVLAAIALIIVIVAVVLVVLLRGRSSGTPQEHFTKPVQIASLRHPGTTAMELR</sequence>
<evidence type="ECO:0000256" key="5">
    <source>
        <dbReference type="ARBA" id="ARBA00022777"/>
    </source>
</evidence>
<dbReference type="SUPFAM" id="SSF56112">
    <property type="entry name" value="Protein kinase-like (PK-like)"/>
    <property type="match status" value="1"/>
</dbReference>
<dbReference type="Proteomes" id="UP000571817">
    <property type="component" value="Unassembled WGS sequence"/>
</dbReference>
<keyword evidence="4" id="KW-0547">Nucleotide-binding</keyword>
<keyword evidence="10" id="KW-0472">Membrane</keyword>
<dbReference type="InterPro" id="IPR008271">
    <property type="entry name" value="Ser/Thr_kinase_AS"/>
</dbReference>
<name>A0A853DK19_9MICO</name>
<feature type="transmembrane region" description="Helical" evidence="10">
    <location>
        <begin position="428"/>
        <end position="449"/>
    </location>
</feature>
<comment type="catalytic activity">
    <reaction evidence="8">
        <text>L-seryl-[protein] + ATP = O-phospho-L-seryl-[protein] + ADP + H(+)</text>
        <dbReference type="Rhea" id="RHEA:17989"/>
        <dbReference type="Rhea" id="RHEA-COMP:9863"/>
        <dbReference type="Rhea" id="RHEA-COMP:11604"/>
        <dbReference type="ChEBI" id="CHEBI:15378"/>
        <dbReference type="ChEBI" id="CHEBI:29999"/>
        <dbReference type="ChEBI" id="CHEBI:30616"/>
        <dbReference type="ChEBI" id="CHEBI:83421"/>
        <dbReference type="ChEBI" id="CHEBI:456216"/>
        <dbReference type="EC" id="2.7.11.1"/>
    </reaction>
</comment>
<dbReference type="GO" id="GO:0005524">
    <property type="term" value="F:ATP binding"/>
    <property type="evidence" value="ECO:0007669"/>
    <property type="project" value="UniProtKB-KW"/>
</dbReference>
<dbReference type="InterPro" id="IPR000719">
    <property type="entry name" value="Prot_kinase_dom"/>
</dbReference>
<dbReference type="GO" id="GO:0004674">
    <property type="term" value="F:protein serine/threonine kinase activity"/>
    <property type="evidence" value="ECO:0007669"/>
    <property type="project" value="UniProtKB-KW"/>
</dbReference>
<gene>
    <name evidence="12" type="ORF">HNR15_003336</name>
</gene>
<accession>A0A853DK19</accession>
<dbReference type="EC" id="2.7.11.1" evidence="1"/>
<evidence type="ECO:0000313" key="13">
    <source>
        <dbReference type="Proteomes" id="UP000571817"/>
    </source>
</evidence>
<organism evidence="12 13">
    <name type="scientific">Allobranchiibius huperziae</name>
    <dbReference type="NCBI Taxonomy" id="1874116"/>
    <lineage>
        <taxon>Bacteria</taxon>
        <taxon>Bacillati</taxon>
        <taxon>Actinomycetota</taxon>
        <taxon>Actinomycetes</taxon>
        <taxon>Micrococcales</taxon>
        <taxon>Dermacoccaceae</taxon>
        <taxon>Allobranchiibius</taxon>
    </lineage>
</organism>
<dbReference type="PROSITE" id="PS00108">
    <property type="entry name" value="PROTEIN_KINASE_ST"/>
    <property type="match status" value="1"/>
</dbReference>
<protein>
    <recommendedName>
        <fullName evidence="1">non-specific serine/threonine protein kinase</fullName>
        <ecNumber evidence="1">2.7.11.1</ecNumber>
    </recommendedName>
</protein>
<evidence type="ECO:0000256" key="10">
    <source>
        <dbReference type="SAM" id="Phobius"/>
    </source>
</evidence>
<evidence type="ECO:0000259" key="11">
    <source>
        <dbReference type="PROSITE" id="PS50011"/>
    </source>
</evidence>
<dbReference type="Pfam" id="PF00069">
    <property type="entry name" value="Pkinase"/>
    <property type="match status" value="1"/>
</dbReference>
<dbReference type="Gene3D" id="1.10.510.10">
    <property type="entry name" value="Transferase(Phosphotransferase) domain 1"/>
    <property type="match status" value="1"/>
</dbReference>
<evidence type="ECO:0000256" key="8">
    <source>
        <dbReference type="ARBA" id="ARBA00048679"/>
    </source>
</evidence>
<dbReference type="PANTHER" id="PTHR43289">
    <property type="entry name" value="MITOGEN-ACTIVATED PROTEIN KINASE KINASE KINASE 20-RELATED"/>
    <property type="match status" value="1"/>
</dbReference>
<evidence type="ECO:0000256" key="7">
    <source>
        <dbReference type="ARBA" id="ARBA00047899"/>
    </source>
</evidence>
<dbReference type="PROSITE" id="PS50011">
    <property type="entry name" value="PROTEIN_KINASE_DOM"/>
    <property type="match status" value="1"/>
</dbReference>
<dbReference type="GO" id="GO:0045717">
    <property type="term" value="P:negative regulation of fatty acid biosynthetic process"/>
    <property type="evidence" value="ECO:0007669"/>
    <property type="project" value="UniProtKB-ARBA"/>
</dbReference>
<keyword evidence="6" id="KW-0067">ATP-binding</keyword>
<feature type="domain" description="Protein kinase" evidence="11">
    <location>
        <begin position="13"/>
        <end position="271"/>
    </location>
</feature>
<keyword evidence="10" id="KW-1133">Transmembrane helix</keyword>
<dbReference type="PANTHER" id="PTHR43289:SF6">
    <property type="entry name" value="SERINE_THREONINE-PROTEIN KINASE NEKL-3"/>
    <property type="match status" value="1"/>
</dbReference>
<evidence type="ECO:0000256" key="9">
    <source>
        <dbReference type="SAM" id="MobiDB-lite"/>
    </source>
</evidence>
<keyword evidence="2 12" id="KW-0723">Serine/threonine-protein kinase</keyword>
<dbReference type="SMART" id="SM00220">
    <property type="entry name" value="S_TKc"/>
    <property type="match status" value="1"/>
</dbReference>
<feature type="compositionally biased region" description="Low complexity" evidence="9">
    <location>
        <begin position="410"/>
        <end position="423"/>
    </location>
</feature>
<comment type="catalytic activity">
    <reaction evidence="7">
        <text>L-threonyl-[protein] + ATP = O-phospho-L-threonyl-[protein] + ADP + H(+)</text>
        <dbReference type="Rhea" id="RHEA:46608"/>
        <dbReference type="Rhea" id="RHEA-COMP:11060"/>
        <dbReference type="Rhea" id="RHEA-COMP:11605"/>
        <dbReference type="ChEBI" id="CHEBI:15378"/>
        <dbReference type="ChEBI" id="CHEBI:30013"/>
        <dbReference type="ChEBI" id="CHEBI:30616"/>
        <dbReference type="ChEBI" id="CHEBI:61977"/>
        <dbReference type="ChEBI" id="CHEBI:456216"/>
        <dbReference type="EC" id="2.7.11.1"/>
    </reaction>
</comment>
<feature type="region of interest" description="Disordered" evidence="9">
    <location>
        <begin position="276"/>
        <end position="423"/>
    </location>
</feature>
<evidence type="ECO:0000256" key="6">
    <source>
        <dbReference type="ARBA" id="ARBA00022840"/>
    </source>
</evidence>
<evidence type="ECO:0000256" key="2">
    <source>
        <dbReference type="ARBA" id="ARBA00022527"/>
    </source>
</evidence>
<evidence type="ECO:0000256" key="4">
    <source>
        <dbReference type="ARBA" id="ARBA00022741"/>
    </source>
</evidence>
<dbReference type="RefSeq" id="WP_179483435.1">
    <property type="nucleotide sequence ID" value="NZ_JACCFW010000001.1"/>
</dbReference>
<feature type="compositionally biased region" description="Basic and acidic residues" evidence="9">
    <location>
        <begin position="343"/>
        <end position="353"/>
    </location>
</feature>